<keyword evidence="1" id="KW-1133">Transmembrane helix</keyword>
<comment type="caution">
    <text evidence="3">The sequence shown here is derived from an EMBL/GenBank/DDBJ whole genome shotgun (WGS) entry which is preliminary data.</text>
</comment>
<feature type="transmembrane region" description="Helical" evidence="1">
    <location>
        <begin position="20"/>
        <end position="40"/>
    </location>
</feature>
<accession>A0ABT1QYZ7</accession>
<dbReference type="Pfam" id="PF04116">
    <property type="entry name" value="FA_hydroxylase"/>
    <property type="match status" value="1"/>
</dbReference>
<protein>
    <recommendedName>
        <fullName evidence="2">Fatty acid hydroxylase domain-containing protein</fullName>
    </recommendedName>
</protein>
<dbReference type="EMBL" id="JANFQO010000032">
    <property type="protein sequence ID" value="MCQ4167493.1"/>
    <property type="molecule type" value="Genomic_DNA"/>
</dbReference>
<proteinExistence type="predicted"/>
<feature type="transmembrane region" description="Helical" evidence="1">
    <location>
        <begin position="111"/>
        <end position="130"/>
    </location>
</feature>
<dbReference type="RefSeq" id="WP_255916679.1">
    <property type="nucleotide sequence ID" value="NZ_JANFQO010000032.1"/>
</dbReference>
<gene>
    <name evidence="3" type="ORF">NM961_22485</name>
</gene>
<sequence length="221" mass="26187">MKHDTEAFRTRYRATIHRWYSAWLHGGFVLAAGVAALAFFASRLQAVQAWEWLAIPLGLLVFNWGEYTVHRRYGHHKHRLGALFYKRHTGDHHSFFVDTRMPYEQACDWRVIFFPAWLILLFCAGLAPLYWVLAQFSVNVAALLCATLLGGYLSYEIFHACEHLPATHPLARLPWIRHMRRLHQLHHRRDLMQTRNFNLVFPLMDWLHGTLHWEPEDRRLP</sequence>
<keyword evidence="1" id="KW-0812">Transmembrane</keyword>
<keyword evidence="4" id="KW-1185">Reference proteome</keyword>
<evidence type="ECO:0000256" key="1">
    <source>
        <dbReference type="SAM" id="Phobius"/>
    </source>
</evidence>
<dbReference type="Proteomes" id="UP001165498">
    <property type="component" value="Unassembled WGS sequence"/>
</dbReference>
<feature type="domain" description="Fatty acid hydroxylase" evidence="2">
    <location>
        <begin position="57"/>
        <end position="210"/>
    </location>
</feature>
<organism evidence="3 4">
    <name type="scientific">Tahibacter harae</name>
    <dbReference type="NCBI Taxonomy" id="2963937"/>
    <lineage>
        <taxon>Bacteria</taxon>
        <taxon>Pseudomonadati</taxon>
        <taxon>Pseudomonadota</taxon>
        <taxon>Gammaproteobacteria</taxon>
        <taxon>Lysobacterales</taxon>
        <taxon>Rhodanobacteraceae</taxon>
        <taxon>Tahibacter</taxon>
    </lineage>
</organism>
<feature type="transmembrane region" description="Helical" evidence="1">
    <location>
        <begin position="52"/>
        <end position="69"/>
    </location>
</feature>
<evidence type="ECO:0000313" key="3">
    <source>
        <dbReference type="EMBL" id="MCQ4167493.1"/>
    </source>
</evidence>
<reference evidence="3" key="1">
    <citation type="submission" date="2022-07" db="EMBL/GenBank/DDBJ databases">
        <title>Tahibacter sp., a new gammaproteobacterium isolated from the silt sample collected at pig farm.</title>
        <authorList>
            <person name="Chen H."/>
        </authorList>
    </citation>
    <scope>NUCLEOTIDE SEQUENCE</scope>
    <source>
        <strain evidence="3">P2K</strain>
    </source>
</reference>
<evidence type="ECO:0000259" key="2">
    <source>
        <dbReference type="Pfam" id="PF04116"/>
    </source>
</evidence>
<keyword evidence="1" id="KW-0472">Membrane</keyword>
<name>A0ABT1QYZ7_9GAMM</name>
<evidence type="ECO:0000313" key="4">
    <source>
        <dbReference type="Proteomes" id="UP001165498"/>
    </source>
</evidence>
<feature type="transmembrane region" description="Helical" evidence="1">
    <location>
        <begin position="136"/>
        <end position="155"/>
    </location>
</feature>
<dbReference type="InterPro" id="IPR006694">
    <property type="entry name" value="Fatty_acid_hydroxylase"/>
</dbReference>